<dbReference type="Gene3D" id="3.40.50.720">
    <property type="entry name" value="NAD(P)-binding Rossmann-like Domain"/>
    <property type="match status" value="1"/>
</dbReference>
<feature type="domain" description="GFO/IDH/MocA-like oxidoreductase" evidence="2">
    <location>
        <begin position="133"/>
        <end position="249"/>
    </location>
</feature>
<dbReference type="InterPro" id="IPR055170">
    <property type="entry name" value="GFO_IDH_MocA-like_dom"/>
</dbReference>
<evidence type="ECO:0000259" key="1">
    <source>
        <dbReference type="Pfam" id="PF01408"/>
    </source>
</evidence>
<evidence type="ECO:0008006" key="5">
    <source>
        <dbReference type="Google" id="ProtNLM"/>
    </source>
</evidence>
<evidence type="ECO:0000313" key="4">
    <source>
        <dbReference type="Proteomes" id="UP000022835"/>
    </source>
</evidence>
<protein>
    <recommendedName>
        <fullName evidence="5">Oxidoreductase</fullName>
    </recommendedName>
</protein>
<dbReference type="STRING" id="1440774.Y900_015995"/>
<dbReference type="SUPFAM" id="SSF55347">
    <property type="entry name" value="Glyceraldehyde-3-phosphate dehydrogenase-like, C-terminal domain"/>
    <property type="match status" value="1"/>
</dbReference>
<gene>
    <name evidence="3" type="ORF">Y900_015995</name>
</gene>
<feature type="domain" description="Gfo/Idh/MocA-like oxidoreductase N-terminal" evidence="1">
    <location>
        <begin position="2"/>
        <end position="125"/>
    </location>
</feature>
<dbReference type="GO" id="GO:0000166">
    <property type="term" value="F:nucleotide binding"/>
    <property type="evidence" value="ECO:0007669"/>
    <property type="project" value="InterPro"/>
</dbReference>
<dbReference type="InterPro" id="IPR000683">
    <property type="entry name" value="Gfo/Idh/MocA-like_OxRdtase_N"/>
</dbReference>
<dbReference type="InterPro" id="IPR051317">
    <property type="entry name" value="Gfo/Idh/MocA_oxidoreduct"/>
</dbReference>
<dbReference type="PANTHER" id="PTHR43708:SF8">
    <property type="entry name" value="OXIDOREDUCTASE"/>
    <property type="match status" value="1"/>
</dbReference>
<name>A0A064CNW4_9MYCO</name>
<dbReference type="Pfam" id="PF01408">
    <property type="entry name" value="GFO_IDH_MocA"/>
    <property type="match status" value="1"/>
</dbReference>
<dbReference type="eggNOG" id="COG0673">
    <property type="taxonomic scope" value="Bacteria"/>
</dbReference>
<dbReference type="PANTHER" id="PTHR43708">
    <property type="entry name" value="CONSERVED EXPRESSED OXIDOREDUCTASE (EUROFUNG)"/>
    <property type="match status" value="1"/>
</dbReference>
<reference evidence="3" key="1">
    <citation type="submission" date="2014-05" db="EMBL/GenBank/DDBJ databases">
        <title>Genome sequence of Mycobacterium aromaticivorans strain JS19b1T (= DSM 45407T).</title>
        <authorList>
            <person name="Kwak Y."/>
            <person name="Park G.-S."/>
            <person name="Li Q.X."/>
            <person name="Lee S.-E."/>
            <person name="Shin J.-H."/>
        </authorList>
    </citation>
    <scope>NUCLEOTIDE SEQUENCE [LARGE SCALE GENOMIC DNA]</scope>
    <source>
        <strain evidence="3">JS19b1</strain>
    </source>
</reference>
<dbReference type="Proteomes" id="UP000022835">
    <property type="component" value="Unassembled WGS sequence"/>
</dbReference>
<sequence length="361" mass="39691">MIRVLLIGAGAVVGEHYRPPLRRLEKAKAIEVLGVVDPNESRGRQIAAKFKRARPYPDCEAAFRDASYDLAIIASPPGFHAEHACAAFEHDCHVLCEKPMTTTVADADRMNAAATKADRVLGVAYPRRFYSNFADVARLVASGELGEELEFTYREGNTYGWQAATDAAFRRERAGGGALLDIGVHMLDLLAWIFGDPVVTRSFDDSLNNGVETNSLLELTFPRARGIMQVSWEYPLNNGLWIRGTLGEVKLDAGDLRTYSRKTTQGWSLIPSTTSWPTDLTPGGGKRVRPGNLRPCFDAELVAMLRCIRYGEAFPVTGVQAASVQVAIEQAYENAEPLDCSWLPPDEQAAARAKHWKAGRP</sequence>
<dbReference type="InterPro" id="IPR036291">
    <property type="entry name" value="NAD(P)-bd_dom_sf"/>
</dbReference>
<dbReference type="Pfam" id="PF22725">
    <property type="entry name" value="GFO_IDH_MocA_C3"/>
    <property type="match status" value="1"/>
</dbReference>
<dbReference type="Gene3D" id="3.30.360.10">
    <property type="entry name" value="Dihydrodipicolinate Reductase, domain 2"/>
    <property type="match status" value="1"/>
</dbReference>
<dbReference type="SUPFAM" id="SSF51735">
    <property type="entry name" value="NAD(P)-binding Rossmann-fold domains"/>
    <property type="match status" value="1"/>
</dbReference>
<proteinExistence type="predicted"/>
<evidence type="ECO:0000259" key="2">
    <source>
        <dbReference type="Pfam" id="PF22725"/>
    </source>
</evidence>
<comment type="caution">
    <text evidence="3">The sequence shown here is derived from an EMBL/GenBank/DDBJ whole genome shotgun (WGS) entry which is preliminary data.</text>
</comment>
<keyword evidence="4" id="KW-1185">Reference proteome</keyword>
<evidence type="ECO:0000313" key="3">
    <source>
        <dbReference type="EMBL" id="KDF00404.1"/>
    </source>
</evidence>
<dbReference type="AlphaFoldDB" id="A0A064CNW4"/>
<accession>A0A064CNW4</accession>
<organism evidence="3 4">
    <name type="scientific">Mycolicibacterium aromaticivorans JS19b1 = JCM 16368</name>
    <dbReference type="NCBI Taxonomy" id="1440774"/>
    <lineage>
        <taxon>Bacteria</taxon>
        <taxon>Bacillati</taxon>
        <taxon>Actinomycetota</taxon>
        <taxon>Actinomycetes</taxon>
        <taxon>Mycobacteriales</taxon>
        <taxon>Mycobacteriaceae</taxon>
        <taxon>Mycolicibacterium</taxon>
    </lineage>
</organism>
<dbReference type="EMBL" id="JALN02000001">
    <property type="protein sequence ID" value="KDF00404.1"/>
    <property type="molecule type" value="Genomic_DNA"/>
</dbReference>